<dbReference type="EMBL" id="FNZM01000022">
    <property type="protein sequence ID" value="SEK12645.1"/>
    <property type="molecule type" value="Genomic_DNA"/>
</dbReference>
<protein>
    <submittedName>
        <fullName evidence="3">BON domain-containing protein</fullName>
    </submittedName>
</protein>
<evidence type="ECO:0000313" key="3">
    <source>
        <dbReference type="EMBL" id="SEK12645.1"/>
    </source>
</evidence>
<evidence type="ECO:0000259" key="2">
    <source>
        <dbReference type="PROSITE" id="PS50914"/>
    </source>
</evidence>
<name>A0A1A5XI43_9BURK</name>
<dbReference type="Pfam" id="PF04972">
    <property type="entry name" value="BON"/>
    <property type="match status" value="1"/>
</dbReference>
<gene>
    <name evidence="3" type="ORF">SAMN05216550_12282</name>
</gene>
<accession>A0A1A5XI43</accession>
<dbReference type="Proteomes" id="UP000183529">
    <property type="component" value="Unassembled WGS sequence"/>
</dbReference>
<evidence type="ECO:0000313" key="4">
    <source>
        <dbReference type="Proteomes" id="UP000183529"/>
    </source>
</evidence>
<organism evidence="3 4">
    <name type="scientific">Paraburkholderia tropica</name>
    <dbReference type="NCBI Taxonomy" id="92647"/>
    <lineage>
        <taxon>Bacteria</taxon>
        <taxon>Pseudomonadati</taxon>
        <taxon>Pseudomonadota</taxon>
        <taxon>Betaproteobacteria</taxon>
        <taxon>Burkholderiales</taxon>
        <taxon>Burkholderiaceae</taxon>
        <taxon>Paraburkholderia</taxon>
    </lineage>
</organism>
<feature type="chain" id="PRO_5015053657" evidence="1">
    <location>
        <begin position="23"/>
        <end position="120"/>
    </location>
</feature>
<reference evidence="3 4" key="1">
    <citation type="submission" date="2016-10" db="EMBL/GenBank/DDBJ databases">
        <authorList>
            <person name="Varghese N."/>
            <person name="Submissions S."/>
        </authorList>
    </citation>
    <scope>NUCLEOTIDE SEQUENCE [LARGE SCALE GENOMIC DNA]</scope>
    <source>
        <strain evidence="3 4">LMG 22274</strain>
    </source>
</reference>
<dbReference type="OrthoDB" id="9113103at2"/>
<proteinExistence type="predicted"/>
<sequence>MTLRSKLLAAAAAALLSSAALAQTAANADAPALTKEQIRAQMKADHAANVALAKKVRQAIYSTKALNDTDIAVFAKARTGKVVLAGTILDESQDQIAQDTASKVAGVQTVASKLMTYEAP</sequence>
<keyword evidence="1" id="KW-0732">Signal</keyword>
<dbReference type="PROSITE" id="PS50914">
    <property type="entry name" value="BON"/>
    <property type="match status" value="1"/>
</dbReference>
<dbReference type="InterPro" id="IPR007055">
    <property type="entry name" value="BON_dom"/>
</dbReference>
<feature type="domain" description="BON" evidence="2">
    <location>
        <begin position="48"/>
        <end position="118"/>
    </location>
</feature>
<dbReference type="RefSeq" id="WP_065058679.1">
    <property type="nucleotide sequence ID" value="NZ_CADFGN010000001.1"/>
</dbReference>
<evidence type="ECO:0000256" key="1">
    <source>
        <dbReference type="SAM" id="SignalP"/>
    </source>
</evidence>
<dbReference type="Gene3D" id="3.30.1340.30">
    <property type="match status" value="1"/>
</dbReference>
<feature type="signal peptide" evidence="1">
    <location>
        <begin position="1"/>
        <end position="22"/>
    </location>
</feature>
<comment type="caution">
    <text evidence="3">The sequence shown here is derived from an EMBL/GenBank/DDBJ whole genome shotgun (WGS) entry which is preliminary data.</text>
</comment>
<dbReference type="AlphaFoldDB" id="A0A1A5XI43"/>